<dbReference type="RefSeq" id="XP_014147096.1">
    <property type="nucleotide sequence ID" value="XM_014291621.1"/>
</dbReference>
<evidence type="ECO:0000313" key="3">
    <source>
        <dbReference type="EMBL" id="KNC73194.1"/>
    </source>
</evidence>
<evidence type="ECO:0000259" key="2">
    <source>
        <dbReference type="Pfam" id="PF17862"/>
    </source>
</evidence>
<feature type="region of interest" description="Disordered" evidence="1">
    <location>
        <begin position="52"/>
        <end position="87"/>
    </location>
</feature>
<dbReference type="Proteomes" id="UP000054560">
    <property type="component" value="Unassembled WGS sequence"/>
</dbReference>
<feature type="compositionally biased region" description="Basic and acidic residues" evidence="1">
    <location>
        <begin position="73"/>
        <end position="87"/>
    </location>
</feature>
<sequence>MGDKCTISVDDLDDLVARTEGFTGADLANVCKQAALVGLKRAWSTWTPDFGETEDDMEYNEHTPSETTQDAARGNRENNLEGNREGEVVMDESKGDMIGAKSELANTRSGMSLGDDVAIREQDSVAGTSGSKVGKRLPVADYTSAHNDHSQKSGANLFYGSKLPDLRVTKEDILCALEQCSPSVSADMLQMHVDWQAKHQRAS</sequence>
<gene>
    <name evidence="3" type="ORF">SARC_14247</name>
</gene>
<dbReference type="GeneID" id="25914751"/>
<keyword evidence="4" id="KW-1185">Reference proteome</keyword>
<protein>
    <recommendedName>
        <fullName evidence="2">AAA ATPase AAA+ lid domain-containing protein</fullName>
    </recommendedName>
</protein>
<evidence type="ECO:0000256" key="1">
    <source>
        <dbReference type="SAM" id="MobiDB-lite"/>
    </source>
</evidence>
<dbReference type="InterPro" id="IPR041569">
    <property type="entry name" value="AAA_lid_3"/>
</dbReference>
<evidence type="ECO:0000313" key="4">
    <source>
        <dbReference type="Proteomes" id="UP000054560"/>
    </source>
</evidence>
<organism evidence="3 4">
    <name type="scientific">Sphaeroforma arctica JP610</name>
    <dbReference type="NCBI Taxonomy" id="667725"/>
    <lineage>
        <taxon>Eukaryota</taxon>
        <taxon>Ichthyosporea</taxon>
        <taxon>Ichthyophonida</taxon>
        <taxon>Sphaeroforma</taxon>
    </lineage>
</organism>
<name>A0A0L0F8Z6_9EUKA</name>
<feature type="domain" description="AAA ATPase AAA+ lid" evidence="2">
    <location>
        <begin position="11"/>
        <end position="44"/>
    </location>
</feature>
<dbReference type="Pfam" id="PF17862">
    <property type="entry name" value="AAA_lid_3"/>
    <property type="match status" value="1"/>
</dbReference>
<accession>A0A0L0F8Z6</accession>
<dbReference type="EMBL" id="KQ245943">
    <property type="protein sequence ID" value="KNC73194.1"/>
    <property type="molecule type" value="Genomic_DNA"/>
</dbReference>
<dbReference type="Gene3D" id="1.10.8.60">
    <property type="match status" value="1"/>
</dbReference>
<dbReference type="OrthoDB" id="191529at2759"/>
<reference evidence="3 4" key="1">
    <citation type="submission" date="2011-02" db="EMBL/GenBank/DDBJ databases">
        <title>The Genome Sequence of Sphaeroforma arctica JP610.</title>
        <authorList>
            <consortium name="The Broad Institute Genome Sequencing Platform"/>
            <person name="Russ C."/>
            <person name="Cuomo C."/>
            <person name="Young S.K."/>
            <person name="Zeng Q."/>
            <person name="Gargeya S."/>
            <person name="Alvarado L."/>
            <person name="Berlin A."/>
            <person name="Chapman S.B."/>
            <person name="Chen Z."/>
            <person name="Freedman E."/>
            <person name="Gellesch M."/>
            <person name="Goldberg J."/>
            <person name="Griggs A."/>
            <person name="Gujja S."/>
            <person name="Heilman E."/>
            <person name="Heiman D."/>
            <person name="Howarth C."/>
            <person name="Mehta T."/>
            <person name="Neiman D."/>
            <person name="Pearson M."/>
            <person name="Roberts A."/>
            <person name="Saif S."/>
            <person name="Shea T."/>
            <person name="Shenoy N."/>
            <person name="Sisk P."/>
            <person name="Stolte C."/>
            <person name="Sykes S."/>
            <person name="White J."/>
            <person name="Yandava C."/>
            <person name="Burger G."/>
            <person name="Gray M.W."/>
            <person name="Holland P.W.H."/>
            <person name="King N."/>
            <person name="Lang F.B.F."/>
            <person name="Roger A.J."/>
            <person name="Ruiz-Trillo I."/>
            <person name="Haas B."/>
            <person name="Nusbaum C."/>
            <person name="Birren B."/>
        </authorList>
    </citation>
    <scope>NUCLEOTIDE SEQUENCE [LARGE SCALE GENOMIC DNA]</scope>
    <source>
        <strain evidence="3 4">JP610</strain>
    </source>
</reference>
<proteinExistence type="predicted"/>
<dbReference type="AlphaFoldDB" id="A0A0L0F8Z6"/>